<evidence type="ECO:0000313" key="4">
    <source>
        <dbReference type="EMBL" id="KKL76232.1"/>
    </source>
</evidence>
<name>A0A0F9HM41_9ZZZZ</name>
<feature type="non-terminal residue" evidence="4">
    <location>
        <position position="364"/>
    </location>
</feature>
<evidence type="ECO:0000256" key="1">
    <source>
        <dbReference type="ARBA" id="ARBA00023002"/>
    </source>
</evidence>
<dbReference type="SUPFAM" id="SSF51735">
    <property type="entry name" value="NAD(P)-binding Rossmann-fold domains"/>
    <property type="match status" value="1"/>
</dbReference>
<dbReference type="Gene3D" id="3.30.360.10">
    <property type="entry name" value="Dihydrodipicolinate Reductase, domain 2"/>
    <property type="match status" value="1"/>
</dbReference>
<organism evidence="4">
    <name type="scientific">marine sediment metagenome</name>
    <dbReference type="NCBI Taxonomy" id="412755"/>
    <lineage>
        <taxon>unclassified sequences</taxon>
        <taxon>metagenomes</taxon>
        <taxon>ecological metagenomes</taxon>
    </lineage>
</organism>
<keyword evidence="1" id="KW-0560">Oxidoreductase</keyword>
<proteinExistence type="predicted"/>
<evidence type="ECO:0000259" key="3">
    <source>
        <dbReference type="Pfam" id="PF22725"/>
    </source>
</evidence>
<dbReference type="InterPro" id="IPR055170">
    <property type="entry name" value="GFO_IDH_MocA-like_dom"/>
</dbReference>
<dbReference type="Gene3D" id="3.40.50.720">
    <property type="entry name" value="NAD(P)-binding Rossmann-like Domain"/>
    <property type="match status" value="1"/>
</dbReference>
<evidence type="ECO:0000259" key="2">
    <source>
        <dbReference type="Pfam" id="PF01408"/>
    </source>
</evidence>
<dbReference type="AlphaFoldDB" id="A0A0F9HM41"/>
<dbReference type="SUPFAM" id="SSF55347">
    <property type="entry name" value="Glyceraldehyde-3-phosphate dehydrogenase-like, C-terminal domain"/>
    <property type="match status" value="1"/>
</dbReference>
<comment type="caution">
    <text evidence="4">The sequence shown here is derived from an EMBL/GenBank/DDBJ whole genome shotgun (WGS) entry which is preliminary data.</text>
</comment>
<dbReference type="GO" id="GO:0016491">
    <property type="term" value="F:oxidoreductase activity"/>
    <property type="evidence" value="ECO:0007669"/>
    <property type="project" value="UniProtKB-KW"/>
</dbReference>
<dbReference type="Pfam" id="PF01408">
    <property type="entry name" value="GFO_IDH_MocA"/>
    <property type="match status" value="1"/>
</dbReference>
<dbReference type="InterPro" id="IPR036291">
    <property type="entry name" value="NAD(P)-bd_dom_sf"/>
</dbReference>
<reference evidence="4" key="1">
    <citation type="journal article" date="2015" name="Nature">
        <title>Complex archaea that bridge the gap between prokaryotes and eukaryotes.</title>
        <authorList>
            <person name="Spang A."/>
            <person name="Saw J.H."/>
            <person name="Jorgensen S.L."/>
            <person name="Zaremba-Niedzwiedzka K."/>
            <person name="Martijn J."/>
            <person name="Lind A.E."/>
            <person name="van Eijk R."/>
            <person name="Schleper C."/>
            <person name="Guy L."/>
            <person name="Ettema T.J."/>
        </authorList>
    </citation>
    <scope>NUCLEOTIDE SEQUENCE</scope>
</reference>
<feature type="domain" description="Gfo/Idh/MocA-like oxidoreductase N-terminal" evidence="2">
    <location>
        <begin position="9"/>
        <end position="144"/>
    </location>
</feature>
<dbReference type="PANTHER" id="PTHR43818">
    <property type="entry name" value="BCDNA.GH03377"/>
    <property type="match status" value="1"/>
</dbReference>
<dbReference type="PANTHER" id="PTHR43818:SF11">
    <property type="entry name" value="BCDNA.GH03377"/>
    <property type="match status" value="1"/>
</dbReference>
<sequence>MKSRDGIVRVGGVGTGRIFQWAHLNPYPRLWAKARLVGFHDTDHDRAAEAMDKYRQVLGEYAQAEPAAAEAVAANIAELRVYDSLEAMLDNVDAIDVCTHSRGRAPTALAALDAGVHTMVEKPMARTWIEADRIARAFAERPEVIFQLNDDNVFEPKYRAVHDLIARGAIGRPQTMTLIRGSQLSSTSVLKAQADGMENGGGCLMDYGSHGLAGAWYALGTHLAVRKVEAVSIGVLHRDRVLEGDPFVMEVEDNARIKVLLEDPATGAWATIFLEASWCGGHIGPDEEKNGAQGAGYLSIVGDEGVIDATGNEQIRVTRCDGGETVVPLKVYPGETVTFNHEIEAFVDAVRAGTPAEVDAQFGA</sequence>
<accession>A0A0F9HM41</accession>
<dbReference type="InterPro" id="IPR050463">
    <property type="entry name" value="Gfo/Idh/MocA_oxidrdct_glycsds"/>
</dbReference>
<dbReference type="InterPro" id="IPR000683">
    <property type="entry name" value="Gfo/Idh/MocA-like_OxRdtase_N"/>
</dbReference>
<dbReference type="EMBL" id="LAZR01024114">
    <property type="protein sequence ID" value="KKL76232.1"/>
    <property type="molecule type" value="Genomic_DNA"/>
</dbReference>
<dbReference type="Pfam" id="PF22725">
    <property type="entry name" value="GFO_IDH_MocA_C3"/>
    <property type="match status" value="1"/>
</dbReference>
<feature type="domain" description="GFO/IDH/MocA-like oxidoreductase" evidence="3">
    <location>
        <begin position="158"/>
        <end position="274"/>
    </location>
</feature>
<gene>
    <name evidence="4" type="ORF">LCGC14_2046940</name>
</gene>
<dbReference type="GO" id="GO:0000166">
    <property type="term" value="F:nucleotide binding"/>
    <property type="evidence" value="ECO:0007669"/>
    <property type="project" value="InterPro"/>
</dbReference>
<protein>
    <submittedName>
        <fullName evidence="4">Uncharacterized protein</fullName>
    </submittedName>
</protein>